<dbReference type="PANTHER" id="PTHR38687:SF1">
    <property type="entry name" value="CELL DIVISION PROTEIN DEDD"/>
    <property type="match status" value="1"/>
</dbReference>
<protein>
    <submittedName>
        <fullName evidence="4">SPOR domain-containing protein</fullName>
    </submittedName>
</protein>
<keyword evidence="2" id="KW-0472">Membrane</keyword>
<name>A0ABR6X2Y7_9BURK</name>
<dbReference type="PROSITE" id="PS51724">
    <property type="entry name" value="SPOR"/>
    <property type="match status" value="1"/>
</dbReference>
<feature type="domain" description="SPOR" evidence="3">
    <location>
        <begin position="131"/>
        <end position="210"/>
    </location>
</feature>
<reference evidence="4 5" key="1">
    <citation type="submission" date="2020-08" db="EMBL/GenBank/DDBJ databases">
        <title>Novel species isolated from subtropical streams in China.</title>
        <authorList>
            <person name="Lu H."/>
        </authorList>
    </citation>
    <scope>NUCLEOTIDE SEQUENCE [LARGE SCALE GENOMIC DNA]</scope>
    <source>
        <strain evidence="4 5">KACC 16656</strain>
    </source>
</reference>
<evidence type="ECO:0000256" key="1">
    <source>
        <dbReference type="SAM" id="MobiDB-lite"/>
    </source>
</evidence>
<dbReference type="EMBL" id="JACOFW010000006">
    <property type="protein sequence ID" value="MBC3807264.1"/>
    <property type="molecule type" value="Genomic_DNA"/>
</dbReference>
<proteinExistence type="predicted"/>
<dbReference type="InterPro" id="IPR036680">
    <property type="entry name" value="SPOR-like_sf"/>
</dbReference>
<evidence type="ECO:0000313" key="5">
    <source>
        <dbReference type="Proteomes" id="UP000648257"/>
    </source>
</evidence>
<accession>A0ABR6X2Y7</accession>
<keyword evidence="5" id="KW-1185">Reference proteome</keyword>
<feature type="transmembrane region" description="Helical" evidence="2">
    <location>
        <begin position="20"/>
        <end position="41"/>
    </location>
</feature>
<keyword evidence="2" id="KW-1133">Transmembrane helix</keyword>
<dbReference type="Gene3D" id="3.30.70.1070">
    <property type="entry name" value="Sporulation related repeat"/>
    <property type="match status" value="1"/>
</dbReference>
<sequence>MRSSTINNLHRFTRQAGNTLTGIIIGLVIGLSIAVIVALVINKAATPFTNKNGKSDKPDAPATQMQDPNKPLYGNKDAVNQAAKEVAASKTAESVKPVDALQAAAAAANPAPASTAVPAVATATASKPEVADEKYIYFLQVGAFREVADAESARAKLAMVGVEANVSDKASDNGVLHRVRVGPFDSFDAMNKMRAKLSENSVETAVVRSAK</sequence>
<dbReference type="InterPro" id="IPR052521">
    <property type="entry name" value="Cell_div_SPOR-domain"/>
</dbReference>
<evidence type="ECO:0000259" key="3">
    <source>
        <dbReference type="PROSITE" id="PS51724"/>
    </source>
</evidence>
<dbReference type="SUPFAM" id="SSF110997">
    <property type="entry name" value="Sporulation related repeat"/>
    <property type="match status" value="1"/>
</dbReference>
<dbReference type="RefSeq" id="WP_186922351.1">
    <property type="nucleotide sequence ID" value="NZ_JACOFW010000006.1"/>
</dbReference>
<comment type="caution">
    <text evidence="4">The sequence shown here is derived from an EMBL/GenBank/DDBJ whole genome shotgun (WGS) entry which is preliminary data.</text>
</comment>
<dbReference type="PANTHER" id="PTHR38687">
    <property type="entry name" value="CELL DIVISION PROTEIN DEDD-RELATED"/>
    <property type="match status" value="1"/>
</dbReference>
<dbReference type="Proteomes" id="UP000648257">
    <property type="component" value="Unassembled WGS sequence"/>
</dbReference>
<gene>
    <name evidence="4" type="ORF">H8K52_07885</name>
</gene>
<feature type="region of interest" description="Disordered" evidence="1">
    <location>
        <begin position="48"/>
        <end position="70"/>
    </location>
</feature>
<dbReference type="InterPro" id="IPR007730">
    <property type="entry name" value="SPOR-like_dom"/>
</dbReference>
<evidence type="ECO:0000256" key="2">
    <source>
        <dbReference type="SAM" id="Phobius"/>
    </source>
</evidence>
<keyword evidence="2" id="KW-0812">Transmembrane</keyword>
<dbReference type="Pfam" id="PF05036">
    <property type="entry name" value="SPOR"/>
    <property type="match status" value="1"/>
</dbReference>
<evidence type="ECO:0000313" key="4">
    <source>
        <dbReference type="EMBL" id="MBC3807264.1"/>
    </source>
</evidence>
<organism evidence="4 5">
    <name type="scientific">Undibacterium seohonense</name>
    <dbReference type="NCBI Taxonomy" id="1344950"/>
    <lineage>
        <taxon>Bacteria</taxon>
        <taxon>Pseudomonadati</taxon>
        <taxon>Pseudomonadota</taxon>
        <taxon>Betaproteobacteria</taxon>
        <taxon>Burkholderiales</taxon>
        <taxon>Oxalobacteraceae</taxon>
        <taxon>Undibacterium</taxon>
    </lineage>
</organism>